<feature type="domain" description="Mannosyl-glycoprotein endo-beta-N-acetylglucosamidase-like" evidence="1">
    <location>
        <begin position="146"/>
        <end position="277"/>
    </location>
</feature>
<dbReference type="GO" id="GO:0004040">
    <property type="term" value="F:amidase activity"/>
    <property type="evidence" value="ECO:0007669"/>
    <property type="project" value="InterPro"/>
</dbReference>
<dbReference type="EMBL" id="LSZQ01000028">
    <property type="protein sequence ID" value="KXU36833.1"/>
    <property type="molecule type" value="Genomic_DNA"/>
</dbReference>
<evidence type="ECO:0000259" key="1">
    <source>
        <dbReference type="SMART" id="SM00047"/>
    </source>
</evidence>
<comment type="caution">
    <text evidence="2">The sequence shown here is derived from an EMBL/GenBank/DDBJ whole genome shotgun (WGS) entry which is preliminary data.</text>
</comment>
<dbReference type="PANTHER" id="PTHR40572">
    <property type="entry name" value="PROTEIN BAX"/>
    <property type="match status" value="1"/>
</dbReference>
<reference evidence="3" key="1">
    <citation type="submission" date="2016-02" db="EMBL/GenBank/DDBJ databases">
        <authorList>
            <person name="Sanders J.G."/>
            <person name="Lin J.Y."/>
            <person name="Wertz J.T."/>
            <person name="Russell J.A."/>
            <person name="Moreau C.S."/>
            <person name="Powell S."/>
        </authorList>
    </citation>
    <scope>NUCLEOTIDE SEQUENCE [LARGE SCALE GENOMIC DNA]</scope>
    <source>
        <strain evidence="3">CAG34</strain>
    </source>
</reference>
<proteinExistence type="predicted"/>
<dbReference type="Gene3D" id="1.10.530.10">
    <property type="match status" value="1"/>
</dbReference>
<dbReference type="Proteomes" id="UP000070058">
    <property type="component" value="Unassembled WGS sequence"/>
</dbReference>
<dbReference type="AlphaFoldDB" id="A0A139SQL7"/>
<gene>
    <name evidence="2" type="ORF">AXK11_03295</name>
</gene>
<sequence>MVAVGLVVILLGLGLLFLPEQPRGGESGGRGLPDFSRYADGAARKDAFLSYLLPLVQAANGEIARDRERLLQIRCALARQRGPTAPAGEPAFSTDVSPKPLPEPAALAALPMSGADVRWLWGLARDYALALPAEEATAQTEERTAAPPAEIDLGFIDQLLLRVDTLPPSLVLAQAAIESAWGTSRFARQGNNLFGLRSYDGRGLVPRRRAAGARFRVAIYASPRDSVRAYFQTLNTQPAYHRLWALRAEARRSGQPLSGLRLADGLSAYSERGEAYVRQVKALIRDNPLDRIEASESPQSAP</sequence>
<organism evidence="2 3">
    <name type="scientific">Cephaloticoccus primus</name>
    <dbReference type="NCBI Taxonomy" id="1548207"/>
    <lineage>
        <taxon>Bacteria</taxon>
        <taxon>Pseudomonadati</taxon>
        <taxon>Verrucomicrobiota</taxon>
        <taxon>Opitutia</taxon>
        <taxon>Opitutales</taxon>
        <taxon>Opitutaceae</taxon>
        <taxon>Cephaloticoccus</taxon>
    </lineage>
</organism>
<dbReference type="STRING" id="1548207.AXK11_03295"/>
<dbReference type="PANTHER" id="PTHR40572:SF1">
    <property type="entry name" value="PROTEIN BAX"/>
    <property type="match status" value="1"/>
</dbReference>
<protein>
    <recommendedName>
        <fullName evidence="1">Mannosyl-glycoprotein endo-beta-N-acetylglucosamidase-like domain-containing protein</fullName>
    </recommendedName>
</protein>
<dbReference type="InterPro" id="IPR002901">
    <property type="entry name" value="MGlyc_endo_b_GlcNAc-like_dom"/>
</dbReference>
<accession>A0A139SQL7</accession>
<dbReference type="Pfam" id="PF01832">
    <property type="entry name" value="Glucosaminidase"/>
    <property type="match status" value="1"/>
</dbReference>
<evidence type="ECO:0000313" key="3">
    <source>
        <dbReference type="Proteomes" id="UP000070058"/>
    </source>
</evidence>
<evidence type="ECO:0000313" key="2">
    <source>
        <dbReference type="EMBL" id="KXU36833.1"/>
    </source>
</evidence>
<name>A0A139SQL7_9BACT</name>
<dbReference type="SMART" id="SM00047">
    <property type="entry name" value="LYZ2"/>
    <property type="match status" value="1"/>
</dbReference>
<keyword evidence="3" id="KW-1185">Reference proteome</keyword>
<dbReference type="InterPro" id="IPR053195">
    <property type="entry name" value="Bax-like"/>
</dbReference>